<organism evidence="4 5">
    <name type="scientific">Elysia chlorotica</name>
    <name type="common">Eastern emerald elysia</name>
    <name type="synonym">Sea slug</name>
    <dbReference type="NCBI Taxonomy" id="188477"/>
    <lineage>
        <taxon>Eukaryota</taxon>
        <taxon>Metazoa</taxon>
        <taxon>Spiralia</taxon>
        <taxon>Lophotrochozoa</taxon>
        <taxon>Mollusca</taxon>
        <taxon>Gastropoda</taxon>
        <taxon>Heterobranchia</taxon>
        <taxon>Euthyneura</taxon>
        <taxon>Panpulmonata</taxon>
        <taxon>Sacoglossa</taxon>
        <taxon>Placobranchoidea</taxon>
        <taxon>Plakobranchidae</taxon>
        <taxon>Elysia</taxon>
    </lineage>
</organism>
<evidence type="ECO:0000259" key="3">
    <source>
        <dbReference type="Pfam" id="PF02812"/>
    </source>
</evidence>
<dbReference type="AlphaFoldDB" id="A0A3S0ZEC7"/>
<dbReference type="Pfam" id="PF02812">
    <property type="entry name" value="ELFV_dehydrog_N"/>
    <property type="match status" value="1"/>
</dbReference>
<dbReference type="PANTHER" id="PTHR11606">
    <property type="entry name" value="GLUTAMATE DEHYDROGENASE"/>
    <property type="match status" value="1"/>
</dbReference>
<dbReference type="Proteomes" id="UP000271974">
    <property type="component" value="Unassembled WGS sequence"/>
</dbReference>
<dbReference type="GO" id="GO:0005739">
    <property type="term" value="C:mitochondrion"/>
    <property type="evidence" value="ECO:0007669"/>
    <property type="project" value="TreeGrafter"/>
</dbReference>
<reference evidence="4 5" key="1">
    <citation type="submission" date="2019-01" db="EMBL/GenBank/DDBJ databases">
        <title>A draft genome assembly of the solar-powered sea slug Elysia chlorotica.</title>
        <authorList>
            <person name="Cai H."/>
            <person name="Li Q."/>
            <person name="Fang X."/>
            <person name="Li J."/>
            <person name="Curtis N.E."/>
            <person name="Altenburger A."/>
            <person name="Shibata T."/>
            <person name="Feng M."/>
            <person name="Maeda T."/>
            <person name="Schwartz J.A."/>
            <person name="Shigenobu S."/>
            <person name="Lundholm N."/>
            <person name="Nishiyama T."/>
            <person name="Yang H."/>
            <person name="Hasebe M."/>
            <person name="Li S."/>
            <person name="Pierce S.K."/>
            <person name="Wang J."/>
        </authorList>
    </citation>
    <scope>NUCLEOTIDE SEQUENCE [LARGE SCALE GENOMIC DNA]</scope>
    <source>
        <strain evidence="4">EC2010</strain>
        <tissue evidence="4">Whole organism of an adult</tissue>
    </source>
</reference>
<evidence type="ECO:0000313" key="4">
    <source>
        <dbReference type="EMBL" id="RUS75664.1"/>
    </source>
</evidence>
<comment type="similarity">
    <text evidence="1">Belongs to the Glu/Leu/Phe/Val dehydrogenases family.</text>
</comment>
<dbReference type="SUPFAM" id="SSF53223">
    <property type="entry name" value="Aminoacid dehydrogenase-like, N-terminal domain"/>
    <property type="match status" value="1"/>
</dbReference>
<dbReference type="GO" id="GO:0004352">
    <property type="term" value="F:glutamate dehydrogenase (NAD+) activity"/>
    <property type="evidence" value="ECO:0007669"/>
    <property type="project" value="TreeGrafter"/>
</dbReference>
<evidence type="ECO:0000313" key="5">
    <source>
        <dbReference type="Proteomes" id="UP000271974"/>
    </source>
</evidence>
<sequence>MAVFRNASTSNWLKCHFRPEKSIFKLQYVKNTTSNPNLLNTLQDQQACLKIPRRFLNLRTQQTTAPDKRQALLTFNYSSKRNIMQRASKHAHKSLGAWSSDLHPSACYWGQRRSASKSAHISPDDDANLPLSKNVGMFFDKAAALLEAKVVEQYKKKHIQPRSLDEEMKLIKGTLAVIKPCSFIISMSFPLRRDNGTIEVIRAYRAQHKQHRVPSKGGIRYR</sequence>
<keyword evidence="2" id="KW-0560">Oxidoreductase</keyword>
<dbReference type="Gene3D" id="3.40.50.10860">
    <property type="entry name" value="Leucine Dehydrogenase, chain A, domain 1"/>
    <property type="match status" value="1"/>
</dbReference>
<evidence type="ECO:0000256" key="1">
    <source>
        <dbReference type="ARBA" id="ARBA00006382"/>
    </source>
</evidence>
<evidence type="ECO:0000256" key="2">
    <source>
        <dbReference type="ARBA" id="ARBA00023002"/>
    </source>
</evidence>
<dbReference type="STRING" id="188477.A0A3S0ZEC7"/>
<dbReference type="GO" id="GO:0006538">
    <property type="term" value="P:L-glutamate catabolic process"/>
    <property type="evidence" value="ECO:0007669"/>
    <property type="project" value="TreeGrafter"/>
</dbReference>
<accession>A0A3S0ZEC7</accession>
<feature type="domain" description="Glutamate/phenylalanine/leucine/valine/L-tryptophan dehydrogenase dimerisation" evidence="3">
    <location>
        <begin position="184"/>
        <end position="221"/>
    </location>
</feature>
<keyword evidence="5" id="KW-1185">Reference proteome</keyword>
<protein>
    <recommendedName>
        <fullName evidence="3">Glutamate/phenylalanine/leucine/valine/L-tryptophan dehydrogenase dimerisation domain-containing protein</fullName>
    </recommendedName>
</protein>
<gene>
    <name evidence="4" type="ORF">EGW08_016590</name>
</gene>
<dbReference type="EMBL" id="RQTK01000721">
    <property type="protein sequence ID" value="RUS75664.1"/>
    <property type="molecule type" value="Genomic_DNA"/>
</dbReference>
<dbReference type="Gene3D" id="1.10.287.140">
    <property type="match status" value="1"/>
</dbReference>
<dbReference type="InterPro" id="IPR046346">
    <property type="entry name" value="Aminoacid_DH-like_N_sf"/>
</dbReference>
<comment type="caution">
    <text evidence="4">The sequence shown here is derived from an EMBL/GenBank/DDBJ whole genome shotgun (WGS) entry which is preliminary data.</text>
</comment>
<dbReference type="OrthoDB" id="6718861at2759"/>
<name>A0A3S0ZEC7_ELYCH</name>
<dbReference type="PANTHER" id="PTHR11606:SF13">
    <property type="entry name" value="GLUTAMATE DEHYDROGENASE 1, MITOCHONDRIAL"/>
    <property type="match status" value="1"/>
</dbReference>
<proteinExistence type="inferred from homology"/>
<dbReference type="InterPro" id="IPR006097">
    <property type="entry name" value="Glu/Leu/Phe/Val/Trp_DH_dimer"/>
</dbReference>